<evidence type="ECO:0000256" key="1">
    <source>
        <dbReference type="SAM" id="MobiDB-lite"/>
    </source>
</evidence>
<name>A0A9P4J7X1_9PEZI</name>
<evidence type="ECO:0000313" key="2">
    <source>
        <dbReference type="EMBL" id="KAF2154795.1"/>
    </source>
</evidence>
<comment type="caution">
    <text evidence="2">The sequence shown here is derived from an EMBL/GenBank/DDBJ whole genome shotgun (WGS) entry which is preliminary data.</text>
</comment>
<feature type="region of interest" description="Disordered" evidence="1">
    <location>
        <begin position="1"/>
        <end position="28"/>
    </location>
</feature>
<sequence>MSEDDDPLHYLPPGWTEEQYQNATDEDFDNLPDEVLERNMKRMAAEVAHKNQRSLAEINAKRAARGAPSVDDARRMREQRARHPLAQLLERKGWSDFGFMLFRMDYNDDDRWDRFSEEYEKLLDSGIDNSEAGSDKEKINDKLFMKIVDDDIVNGTGVIGVASAFQMFKQEGEVEPGLDTKMCLMADAECVASVLEPQKGTPPFLKAVDVNLADASYVLALDDNYEGSFRVAINAIVMEFYPALELFGHPSELAPFADPVWQDTLGNS</sequence>
<proteinExistence type="predicted"/>
<protein>
    <submittedName>
        <fullName evidence="2">Uncharacterized protein</fullName>
    </submittedName>
</protein>
<gene>
    <name evidence="2" type="ORF">K461DRAFT_102381</name>
</gene>
<reference evidence="2" key="1">
    <citation type="journal article" date="2020" name="Stud. Mycol.">
        <title>101 Dothideomycetes genomes: a test case for predicting lifestyles and emergence of pathogens.</title>
        <authorList>
            <person name="Haridas S."/>
            <person name="Albert R."/>
            <person name="Binder M."/>
            <person name="Bloem J."/>
            <person name="Labutti K."/>
            <person name="Salamov A."/>
            <person name="Andreopoulos B."/>
            <person name="Baker S."/>
            <person name="Barry K."/>
            <person name="Bills G."/>
            <person name="Bluhm B."/>
            <person name="Cannon C."/>
            <person name="Castanera R."/>
            <person name="Culley D."/>
            <person name="Daum C."/>
            <person name="Ezra D."/>
            <person name="Gonzalez J."/>
            <person name="Henrissat B."/>
            <person name="Kuo A."/>
            <person name="Liang C."/>
            <person name="Lipzen A."/>
            <person name="Lutzoni F."/>
            <person name="Magnuson J."/>
            <person name="Mondo S."/>
            <person name="Nolan M."/>
            <person name="Ohm R."/>
            <person name="Pangilinan J."/>
            <person name="Park H.-J."/>
            <person name="Ramirez L."/>
            <person name="Alfaro M."/>
            <person name="Sun H."/>
            <person name="Tritt A."/>
            <person name="Yoshinaga Y."/>
            <person name="Zwiers L.-H."/>
            <person name="Turgeon B."/>
            <person name="Goodwin S."/>
            <person name="Spatafora J."/>
            <person name="Crous P."/>
            <person name="Grigoriev I."/>
        </authorList>
    </citation>
    <scope>NUCLEOTIDE SEQUENCE</scope>
    <source>
        <strain evidence="2">CBS 260.36</strain>
    </source>
</reference>
<dbReference type="EMBL" id="ML996083">
    <property type="protein sequence ID" value="KAF2154795.1"/>
    <property type="molecule type" value="Genomic_DNA"/>
</dbReference>
<dbReference type="Proteomes" id="UP000799439">
    <property type="component" value="Unassembled WGS sequence"/>
</dbReference>
<accession>A0A9P4J7X1</accession>
<evidence type="ECO:0000313" key="3">
    <source>
        <dbReference type="Proteomes" id="UP000799439"/>
    </source>
</evidence>
<dbReference type="OrthoDB" id="4869816at2759"/>
<keyword evidence="3" id="KW-1185">Reference proteome</keyword>
<dbReference type="AlphaFoldDB" id="A0A9P4J7X1"/>
<organism evidence="2 3">
    <name type="scientific">Myriangium duriaei CBS 260.36</name>
    <dbReference type="NCBI Taxonomy" id="1168546"/>
    <lineage>
        <taxon>Eukaryota</taxon>
        <taxon>Fungi</taxon>
        <taxon>Dikarya</taxon>
        <taxon>Ascomycota</taxon>
        <taxon>Pezizomycotina</taxon>
        <taxon>Dothideomycetes</taxon>
        <taxon>Dothideomycetidae</taxon>
        <taxon>Myriangiales</taxon>
        <taxon>Myriangiaceae</taxon>
        <taxon>Myriangium</taxon>
    </lineage>
</organism>